<keyword evidence="1" id="KW-1133">Transmembrane helix</keyword>
<sequence length="296" mass="33595">MKKKGFTLLELIIALGLTGIIIAVVFAFVASNQRQVKKIEKRSEVQFQTQEVSSKISNLLMQSVRVKDISFDPTSNKFMNLELLFDNTDKENPIYKTIELNGKELKIGNVKCSDSINDIVFYCKDASGNYVNITSSNKSSIELDKIESLKFVVNFEYKEEKGSINSELNIKNHKSVYEELLDQVQLFNVTIRKFDLKNSEFINLNNDEFTIKNKKNNNTIRVYTFDNNGKKTLKVTSKVASNGSETTVVIASNLKDFNNTAPPGNLANIKSFRIKFTINNENKQYEVESDSFNLGS</sequence>
<protein>
    <submittedName>
        <fullName evidence="2">Prepilin-type N-terminal cleavage/methylation domain-containing protein</fullName>
    </submittedName>
</protein>
<keyword evidence="1" id="KW-0812">Transmembrane</keyword>
<dbReference type="AlphaFoldDB" id="A0A1M6LJ04"/>
<dbReference type="Proteomes" id="UP000184310">
    <property type="component" value="Unassembled WGS sequence"/>
</dbReference>
<feature type="transmembrane region" description="Helical" evidence="1">
    <location>
        <begin position="6"/>
        <end position="29"/>
    </location>
</feature>
<accession>A0A1M6LJ04</accession>
<dbReference type="InterPro" id="IPR012902">
    <property type="entry name" value="N_methyl_site"/>
</dbReference>
<dbReference type="Pfam" id="PF07963">
    <property type="entry name" value="N_methyl"/>
    <property type="match status" value="1"/>
</dbReference>
<evidence type="ECO:0000313" key="3">
    <source>
        <dbReference type="Proteomes" id="UP000184310"/>
    </source>
</evidence>
<name>A0A1M6LJ04_9CLOT</name>
<dbReference type="RefSeq" id="WP_072987705.1">
    <property type="nucleotide sequence ID" value="NZ_FQZB01000010.1"/>
</dbReference>
<organism evidence="2 3">
    <name type="scientific">Clostridium cavendishii DSM 21758</name>
    <dbReference type="NCBI Taxonomy" id="1121302"/>
    <lineage>
        <taxon>Bacteria</taxon>
        <taxon>Bacillati</taxon>
        <taxon>Bacillota</taxon>
        <taxon>Clostridia</taxon>
        <taxon>Eubacteriales</taxon>
        <taxon>Clostridiaceae</taxon>
        <taxon>Clostridium</taxon>
    </lineage>
</organism>
<gene>
    <name evidence="2" type="ORF">SAMN02745163_02397</name>
</gene>
<keyword evidence="1" id="KW-0472">Membrane</keyword>
<dbReference type="EMBL" id="FQZB01000010">
    <property type="protein sequence ID" value="SHJ71169.1"/>
    <property type="molecule type" value="Genomic_DNA"/>
</dbReference>
<evidence type="ECO:0000313" key="2">
    <source>
        <dbReference type="EMBL" id="SHJ71169.1"/>
    </source>
</evidence>
<keyword evidence="3" id="KW-1185">Reference proteome</keyword>
<proteinExistence type="predicted"/>
<dbReference type="PROSITE" id="PS00409">
    <property type="entry name" value="PROKAR_NTER_METHYL"/>
    <property type="match status" value="1"/>
</dbReference>
<dbReference type="STRING" id="1121302.SAMN02745163_02397"/>
<dbReference type="NCBIfam" id="TIGR02532">
    <property type="entry name" value="IV_pilin_GFxxxE"/>
    <property type="match status" value="1"/>
</dbReference>
<evidence type="ECO:0000256" key="1">
    <source>
        <dbReference type="SAM" id="Phobius"/>
    </source>
</evidence>
<reference evidence="2 3" key="1">
    <citation type="submission" date="2016-11" db="EMBL/GenBank/DDBJ databases">
        <authorList>
            <person name="Jaros S."/>
            <person name="Januszkiewicz K."/>
            <person name="Wedrychowicz H."/>
        </authorList>
    </citation>
    <scope>NUCLEOTIDE SEQUENCE [LARGE SCALE GENOMIC DNA]</scope>
    <source>
        <strain evidence="2 3">DSM 21758</strain>
    </source>
</reference>